<dbReference type="PROSITE" id="PS00622">
    <property type="entry name" value="HTH_LUXR_1"/>
    <property type="match status" value="1"/>
</dbReference>
<proteinExistence type="predicted"/>
<dbReference type="PANTHER" id="PTHR43214:SF43">
    <property type="entry name" value="TWO-COMPONENT RESPONSE REGULATOR"/>
    <property type="match status" value="1"/>
</dbReference>
<dbReference type="SUPFAM" id="SSF46894">
    <property type="entry name" value="C-terminal effector domain of the bipartite response regulators"/>
    <property type="match status" value="1"/>
</dbReference>
<dbReference type="GO" id="GO:0000160">
    <property type="term" value="P:phosphorelay signal transduction system"/>
    <property type="evidence" value="ECO:0007669"/>
    <property type="project" value="InterPro"/>
</dbReference>
<evidence type="ECO:0000313" key="7">
    <source>
        <dbReference type="Proteomes" id="UP000319143"/>
    </source>
</evidence>
<comment type="caution">
    <text evidence="6">The sequence shown here is derived from an EMBL/GenBank/DDBJ whole genome shotgun (WGS) entry which is preliminary data.</text>
</comment>
<keyword evidence="2" id="KW-0238">DNA-binding</keyword>
<reference evidence="6 7" key="1">
    <citation type="submission" date="2019-02" db="EMBL/GenBank/DDBJ databases">
        <title>Deep-cultivation of Planctomycetes and their phenomic and genomic characterization uncovers novel biology.</title>
        <authorList>
            <person name="Wiegand S."/>
            <person name="Jogler M."/>
            <person name="Boedeker C."/>
            <person name="Pinto D."/>
            <person name="Vollmers J."/>
            <person name="Rivas-Marin E."/>
            <person name="Kohn T."/>
            <person name="Peeters S.H."/>
            <person name="Heuer A."/>
            <person name="Rast P."/>
            <person name="Oberbeckmann S."/>
            <person name="Bunk B."/>
            <person name="Jeske O."/>
            <person name="Meyerdierks A."/>
            <person name="Storesund J.E."/>
            <person name="Kallscheuer N."/>
            <person name="Luecker S."/>
            <person name="Lage O.M."/>
            <person name="Pohl T."/>
            <person name="Merkel B.J."/>
            <person name="Hornburger P."/>
            <person name="Mueller R.-W."/>
            <person name="Bruemmer F."/>
            <person name="Labrenz M."/>
            <person name="Spormann A.M."/>
            <person name="Op Den Camp H."/>
            <person name="Overmann J."/>
            <person name="Amann R."/>
            <person name="Jetten M.S.M."/>
            <person name="Mascher T."/>
            <person name="Medema M.H."/>
            <person name="Devos D.P."/>
            <person name="Kaster A.-K."/>
            <person name="Ovreas L."/>
            <person name="Rohde M."/>
            <person name="Galperin M.Y."/>
            <person name="Jogler C."/>
        </authorList>
    </citation>
    <scope>NUCLEOTIDE SEQUENCE [LARGE SCALE GENOMIC DNA]</scope>
    <source>
        <strain evidence="6 7">Poly41</strain>
    </source>
</reference>
<dbReference type="InterPro" id="IPR001789">
    <property type="entry name" value="Sig_transdc_resp-reg_receiver"/>
</dbReference>
<feature type="domain" description="HTH luxR-type" evidence="4">
    <location>
        <begin position="145"/>
        <end position="209"/>
    </location>
</feature>
<dbReference type="AlphaFoldDB" id="A0A5C6DGP1"/>
<feature type="domain" description="Response regulatory" evidence="5">
    <location>
        <begin position="3"/>
        <end position="119"/>
    </location>
</feature>
<keyword evidence="1 3" id="KW-0597">Phosphoprotein</keyword>
<dbReference type="CDD" id="cd06170">
    <property type="entry name" value="LuxR_C_like"/>
    <property type="match status" value="1"/>
</dbReference>
<accession>A0A5C6DGP1</accession>
<dbReference type="GO" id="GO:0003677">
    <property type="term" value="F:DNA binding"/>
    <property type="evidence" value="ECO:0007669"/>
    <property type="project" value="UniProtKB-KW"/>
</dbReference>
<dbReference type="PROSITE" id="PS50110">
    <property type="entry name" value="RESPONSE_REGULATORY"/>
    <property type="match status" value="1"/>
</dbReference>
<dbReference type="Gene3D" id="3.40.50.2300">
    <property type="match status" value="1"/>
</dbReference>
<dbReference type="PANTHER" id="PTHR43214">
    <property type="entry name" value="TWO-COMPONENT RESPONSE REGULATOR"/>
    <property type="match status" value="1"/>
</dbReference>
<dbReference type="Pfam" id="PF00072">
    <property type="entry name" value="Response_reg"/>
    <property type="match status" value="1"/>
</dbReference>
<protein>
    <submittedName>
        <fullName evidence="6">Oxygen regulatory protein NreC</fullName>
    </submittedName>
</protein>
<dbReference type="PROSITE" id="PS50043">
    <property type="entry name" value="HTH_LUXR_2"/>
    <property type="match status" value="1"/>
</dbReference>
<gene>
    <name evidence="6" type="primary">nreC_2</name>
    <name evidence="6" type="ORF">Poly41_35990</name>
</gene>
<dbReference type="SMART" id="SM00448">
    <property type="entry name" value="REC"/>
    <property type="match status" value="1"/>
</dbReference>
<evidence type="ECO:0000259" key="4">
    <source>
        <dbReference type="PROSITE" id="PS50043"/>
    </source>
</evidence>
<evidence type="ECO:0000256" key="2">
    <source>
        <dbReference type="ARBA" id="ARBA00023125"/>
    </source>
</evidence>
<dbReference type="SUPFAM" id="SSF52172">
    <property type="entry name" value="CheY-like"/>
    <property type="match status" value="1"/>
</dbReference>
<dbReference type="SMART" id="SM00421">
    <property type="entry name" value="HTH_LUXR"/>
    <property type="match status" value="1"/>
</dbReference>
<dbReference type="Proteomes" id="UP000319143">
    <property type="component" value="Unassembled WGS sequence"/>
</dbReference>
<dbReference type="InterPro" id="IPR039420">
    <property type="entry name" value="WalR-like"/>
</dbReference>
<evidence type="ECO:0000256" key="3">
    <source>
        <dbReference type="PROSITE-ProRule" id="PRU00169"/>
    </source>
</evidence>
<organism evidence="6 7">
    <name type="scientific">Novipirellula artificiosorum</name>
    <dbReference type="NCBI Taxonomy" id="2528016"/>
    <lineage>
        <taxon>Bacteria</taxon>
        <taxon>Pseudomonadati</taxon>
        <taxon>Planctomycetota</taxon>
        <taxon>Planctomycetia</taxon>
        <taxon>Pirellulales</taxon>
        <taxon>Pirellulaceae</taxon>
        <taxon>Novipirellula</taxon>
    </lineage>
</organism>
<feature type="modified residue" description="4-aspartylphosphate" evidence="3">
    <location>
        <position position="54"/>
    </location>
</feature>
<sequence length="214" mass="23875">MSTVMIVDDHPITREGLAMRIRLEPDLEVCGEAEDVEDALAVIEQQKPDAAVIDVSLKSGNGIELVKEIRTRFPDVRLLVWSMYDDSLYAERALHAGANGYLNKRHAHETMIDAIRTILAGEVFLSPEFSAKILKRLSQGGKAELRSPSHVLSDRELEVFVNIGKGMKTSEIAEGMRLSPNTIETYRSRIKDKLALSHTAELARVATHWVLENS</sequence>
<dbReference type="InterPro" id="IPR011006">
    <property type="entry name" value="CheY-like_superfamily"/>
</dbReference>
<dbReference type="GO" id="GO:0006355">
    <property type="term" value="P:regulation of DNA-templated transcription"/>
    <property type="evidence" value="ECO:0007669"/>
    <property type="project" value="InterPro"/>
</dbReference>
<dbReference type="EMBL" id="SJPV01000006">
    <property type="protein sequence ID" value="TWU35848.1"/>
    <property type="molecule type" value="Genomic_DNA"/>
</dbReference>
<dbReference type="CDD" id="cd17535">
    <property type="entry name" value="REC_NarL-like"/>
    <property type="match status" value="1"/>
</dbReference>
<name>A0A5C6DGP1_9BACT</name>
<dbReference type="Pfam" id="PF00196">
    <property type="entry name" value="GerE"/>
    <property type="match status" value="1"/>
</dbReference>
<evidence type="ECO:0000313" key="6">
    <source>
        <dbReference type="EMBL" id="TWU35848.1"/>
    </source>
</evidence>
<dbReference type="RefSeq" id="WP_146527933.1">
    <property type="nucleotide sequence ID" value="NZ_SJPV01000006.1"/>
</dbReference>
<evidence type="ECO:0000259" key="5">
    <source>
        <dbReference type="PROSITE" id="PS50110"/>
    </source>
</evidence>
<evidence type="ECO:0000256" key="1">
    <source>
        <dbReference type="ARBA" id="ARBA00022553"/>
    </source>
</evidence>
<dbReference type="PRINTS" id="PR00038">
    <property type="entry name" value="HTHLUXR"/>
</dbReference>
<keyword evidence="7" id="KW-1185">Reference proteome</keyword>
<dbReference type="InterPro" id="IPR000792">
    <property type="entry name" value="Tscrpt_reg_LuxR_C"/>
</dbReference>
<dbReference type="OrthoDB" id="9796655at2"/>
<dbReference type="InterPro" id="IPR016032">
    <property type="entry name" value="Sig_transdc_resp-reg_C-effctor"/>
</dbReference>
<dbReference type="InterPro" id="IPR058245">
    <property type="entry name" value="NreC/VraR/RcsB-like_REC"/>
</dbReference>